<evidence type="ECO:0000313" key="1">
    <source>
        <dbReference type="EMBL" id="CAA9265298.1"/>
    </source>
</evidence>
<feature type="non-terminal residue" evidence="1">
    <location>
        <position position="55"/>
    </location>
</feature>
<gene>
    <name evidence="1" type="ORF">AVDCRST_MAG77-2796</name>
</gene>
<protein>
    <submittedName>
        <fullName evidence="1">Luciferase</fullName>
    </submittedName>
</protein>
<organism evidence="1">
    <name type="scientific">uncultured Chloroflexota bacterium</name>
    <dbReference type="NCBI Taxonomy" id="166587"/>
    <lineage>
        <taxon>Bacteria</taxon>
        <taxon>Bacillati</taxon>
        <taxon>Chloroflexota</taxon>
        <taxon>environmental samples</taxon>
    </lineage>
</organism>
<accession>A0A6J4J2L4</accession>
<reference evidence="1" key="1">
    <citation type="submission" date="2020-02" db="EMBL/GenBank/DDBJ databases">
        <authorList>
            <person name="Meier V. D."/>
        </authorList>
    </citation>
    <scope>NUCLEOTIDE SEQUENCE</scope>
    <source>
        <strain evidence="1">AVDCRST_MAG77</strain>
    </source>
</reference>
<feature type="non-terminal residue" evidence="1">
    <location>
        <position position="1"/>
    </location>
</feature>
<dbReference type="EMBL" id="CADCTC010000165">
    <property type="protein sequence ID" value="CAA9265298.1"/>
    <property type="molecule type" value="Genomic_DNA"/>
</dbReference>
<sequence length="55" mass="5468">AVRVCLAGRDGNGAAGAGGVGGAGRVGRRVCVGGSVRSRCVDAAPKRPKLWRHGL</sequence>
<dbReference type="AlphaFoldDB" id="A0A6J4J2L4"/>
<proteinExistence type="predicted"/>
<name>A0A6J4J2L4_9CHLR</name>